<dbReference type="Proteomes" id="UP001164250">
    <property type="component" value="Chromosome 6"/>
</dbReference>
<gene>
    <name evidence="1" type="ORF">Patl1_17122</name>
</gene>
<comment type="caution">
    <text evidence="1">The sequence shown here is derived from an EMBL/GenBank/DDBJ whole genome shotgun (WGS) entry which is preliminary data.</text>
</comment>
<proteinExistence type="predicted"/>
<evidence type="ECO:0000313" key="2">
    <source>
        <dbReference type="Proteomes" id="UP001164250"/>
    </source>
</evidence>
<protein>
    <submittedName>
        <fullName evidence="1">Uncharacterized protein</fullName>
    </submittedName>
</protein>
<reference evidence="2" key="1">
    <citation type="journal article" date="2023" name="G3 (Bethesda)">
        <title>Genome assembly and association tests identify interacting loci associated with vigor, precocity, and sex in interspecific pistachio rootstocks.</title>
        <authorList>
            <person name="Palmer W."/>
            <person name="Jacygrad E."/>
            <person name="Sagayaradj S."/>
            <person name="Cavanaugh K."/>
            <person name="Han R."/>
            <person name="Bertier L."/>
            <person name="Beede B."/>
            <person name="Kafkas S."/>
            <person name="Golino D."/>
            <person name="Preece J."/>
            <person name="Michelmore R."/>
        </authorList>
    </citation>
    <scope>NUCLEOTIDE SEQUENCE [LARGE SCALE GENOMIC DNA]</scope>
</reference>
<accession>A0ACC1B8B4</accession>
<sequence length="142" mass="16162">MFLADQFTQQIPDLEEMKIVNCEEVISFWQRGIRLKQDLGFLRVLVIESCPNFTSMEADEGDGQRELWIPSGLRCLRLNDQGSLVLSYGRTLPTSNQAIKANKTQVKKFLVNQDGALTDCFFDLPKPGNEESGKWTVDQLFT</sequence>
<name>A0ACC1B8B4_9ROSI</name>
<organism evidence="1 2">
    <name type="scientific">Pistacia atlantica</name>
    <dbReference type="NCBI Taxonomy" id="434234"/>
    <lineage>
        <taxon>Eukaryota</taxon>
        <taxon>Viridiplantae</taxon>
        <taxon>Streptophyta</taxon>
        <taxon>Embryophyta</taxon>
        <taxon>Tracheophyta</taxon>
        <taxon>Spermatophyta</taxon>
        <taxon>Magnoliopsida</taxon>
        <taxon>eudicotyledons</taxon>
        <taxon>Gunneridae</taxon>
        <taxon>Pentapetalae</taxon>
        <taxon>rosids</taxon>
        <taxon>malvids</taxon>
        <taxon>Sapindales</taxon>
        <taxon>Anacardiaceae</taxon>
        <taxon>Pistacia</taxon>
    </lineage>
</organism>
<dbReference type="EMBL" id="CM047902">
    <property type="protein sequence ID" value="KAJ0095165.1"/>
    <property type="molecule type" value="Genomic_DNA"/>
</dbReference>
<keyword evidence="2" id="KW-1185">Reference proteome</keyword>
<evidence type="ECO:0000313" key="1">
    <source>
        <dbReference type="EMBL" id="KAJ0095165.1"/>
    </source>
</evidence>